<dbReference type="AlphaFoldDB" id="A0A1H2VX90"/>
<dbReference type="RefSeq" id="WP_092886643.1">
    <property type="nucleotide sequence ID" value="NZ_CP061498.1"/>
</dbReference>
<keyword evidence="1" id="KW-0732">Signal</keyword>
<keyword evidence="3" id="KW-1185">Reference proteome</keyword>
<feature type="chain" id="PRO_5011713629" description="Lipoprotein" evidence="1">
    <location>
        <begin position="20"/>
        <end position="71"/>
    </location>
</feature>
<gene>
    <name evidence="2" type="ORF">SAMN04488238_103192</name>
</gene>
<proteinExistence type="predicted"/>
<reference evidence="2 3" key="1">
    <citation type="submission" date="2016-10" db="EMBL/GenBank/DDBJ databases">
        <authorList>
            <person name="de Groot N.N."/>
        </authorList>
    </citation>
    <scope>NUCLEOTIDE SEQUENCE [LARGE SCALE GENOMIC DNA]</scope>
    <source>
        <strain evidence="2 3">CGMCC 1.8894</strain>
    </source>
</reference>
<dbReference type="Proteomes" id="UP000198539">
    <property type="component" value="Unassembled WGS sequence"/>
</dbReference>
<feature type="signal peptide" evidence="1">
    <location>
        <begin position="1"/>
        <end position="19"/>
    </location>
</feature>
<dbReference type="EMBL" id="FNOM01000003">
    <property type="protein sequence ID" value="SDW72574.1"/>
    <property type="molecule type" value="Genomic_DNA"/>
</dbReference>
<accession>A0A1H2VX90</accession>
<evidence type="ECO:0000256" key="1">
    <source>
        <dbReference type="SAM" id="SignalP"/>
    </source>
</evidence>
<dbReference type="PROSITE" id="PS51257">
    <property type="entry name" value="PROKAR_LIPOPROTEIN"/>
    <property type="match status" value="1"/>
</dbReference>
<sequence>MGIKVLLAAGMLFGLAACGDTLGEQALVGGAAGAGTALVTNGDPLTGAVIGGAGNVAFCQSFPDQCRGIRR</sequence>
<evidence type="ECO:0000313" key="3">
    <source>
        <dbReference type="Proteomes" id="UP000198539"/>
    </source>
</evidence>
<organism evidence="2 3">
    <name type="scientific">Roseicitreum antarcticum</name>
    <dbReference type="NCBI Taxonomy" id="564137"/>
    <lineage>
        <taxon>Bacteria</taxon>
        <taxon>Pseudomonadati</taxon>
        <taxon>Pseudomonadota</taxon>
        <taxon>Alphaproteobacteria</taxon>
        <taxon>Rhodobacterales</taxon>
        <taxon>Paracoccaceae</taxon>
        <taxon>Roseicitreum</taxon>
    </lineage>
</organism>
<name>A0A1H2VX90_9RHOB</name>
<dbReference type="STRING" id="564137.SAMN04488238_103192"/>
<dbReference type="OrthoDB" id="7875539at2"/>
<evidence type="ECO:0000313" key="2">
    <source>
        <dbReference type="EMBL" id="SDW72574.1"/>
    </source>
</evidence>
<evidence type="ECO:0008006" key="4">
    <source>
        <dbReference type="Google" id="ProtNLM"/>
    </source>
</evidence>
<protein>
    <recommendedName>
        <fullName evidence="4">Lipoprotein</fullName>
    </recommendedName>
</protein>